<organism evidence="1 2">
    <name type="scientific">Parascaris equorum</name>
    <name type="common">Equine roundworm</name>
    <dbReference type="NCBI Taxonomy" id="6256"/>
    <lineage>
        <taxon>Eukaryota</taxon>
        <taxon>Metazoa</taxon>
        <taxon>Ecdysozoa</taxon>
        <taxon>Nematoda</taxon>
        <taxon>Chromadorea</taxon>
        <taxon>Rhabditida</taxon>
        <taxon>Spirurina</taxon>
        <taxon>Ascaridomorpha</taxon>
        <taxon>Ascaridoidea</taxon>
        <taxon>Ascarididae</taxon>
        <taxon>Parascaris</taxon>
    </lineage>
</organism>
<protein>
    <submittedName>
        <fullName evidence="2">Uncharacterized protein</fullName>
    </submittedName>
</protein>
<sequence length="123" mass="13345">MPTNATRFTLQDWSQQCAQWAACMRAIDNYTVWFQNRSAIGNNPSILAGLASLRDELGPWNNGVQNALVKGEPVEHVDGEARSFDITPVDEESSSFNMSSVATPPFNMTISVNPCGDGAVVIP</sequence>
<name>A0A914RNS2_PAREQ</name>
<dbReference type="Proteomes" id="UP000887564">
    <property type="component" value="Unplaced"/>
</dbReference>
<proteinExistence type="predicted"/>
<keyword evidence="1" id="KW-1185">Reference proteome</keyword>
<evidence type="ECO:0000313" key="2">
    <source>
        <dbReference type="WBParaSite" id="PEQ_0000802201-mRNA-1"/>
    </source>
</evidence>
<reference evidence="2" key="1">
    <citation type="submission" date="2022-11" db="UniProtKB">
        <authorList>
            <consortium name="WormBaseParasite"/>
        </authorList>
    </citation>
    <scope>IDENTIFICATION</scope>
</reference>
<evidence type="ECO:0000313" key="1">
    <source>
        <dbReference type="Proteomes" id="UP000887564"/>
    </source>
</evidence>
<accession>A0A914RNS2</accession>
<dbReference type="WBParaSite" id="PEQ_0000802201-mRNA-1">
    <property type="protein sequence ID" value="PEQ_0000802201-mRNA-1"/>
    <property type="gene ID" value="PEQ_0000802201"/>
</dbReference>
<dbReference type="AlphaFoldDB" id="A0A914RNS2"/>